<feature type="transmembrane region" description="Helical" evidence="1">
    <location>
        <begin position="6"/>
        <end position="25"/>
    </location>
</feature>
<accession>A0A1G2SC25</accession>
<name>A0A1G2SC25_9BACT</name>
<dbReference type="AlphaFoldDB" id="A0A1G2SC25"/>
<keyword evidence="1" id="KW-0812">Transmembrane</keyword>
<feature type="transmembrane region" description="Helical" evidence="1">
    <location>
        <begin position="77"/>
        <end position="99"/>
    </location>
</feature>
<feature type="transmembrane region" description="Helical" evidence="1">
    <location>
        <begin position="37"/>
        <end position="57"/>
    </location>
</feature>
<proteinExistence type="predicted"/>
<evidence type="ECO:0000256" key="1">
    <source>
        <dbReference type="SAM" id="Phobius"/>
    </source>
</evidence>
<evidence type="ECO:0000313" key="2">
    <source>
        <dbReference type="EMBL" id="OHA81941.1"/>
    </source>
</evidence>
<protein>
    <submittedName>
        <fullName evidence="2">Uncharacterized protein</fullName>
    </submittedName>
</protein>
<organism evidence="2 3">
    <name type="scientific">Candidatus Yonathbacteria bacterium RIFCSPHIGHO2_01_FULL_51_10</name>
    <dbReference type="NCBI Taxonomy" id="1802723"/>
    <lineage>
        <taxon>Bacteria</taxon>
        <taxon>Candidatus Yonathiibacteriota</taxon>
    </lineage>
</organism>
<dbReference type="STRING" id="1802723.A2675_02115"/>
<gene>
    <name evidence="2" type="ORF">A2675_02115</name>
</gene>
<keyword evidence="1" id="KW-1133">Transmembrane helix</keyword>
<keyword evidence="1" id="KW-0472">Membrane</keyword>
<reference evidence="2 3" key="1">
    <citation type="journal article" date="2016" name="Nat. Commun.">
        <title>Thousands of microbial genomes shed light on interconnected biogeochemical processes in an aquifer system.</title>
        <authorList>
            <person name="Anantharaman K."/>
            <person name="Brown C.T."/>
            <person name="Hug L.A."/>
            <person name="Sharon I."/>
            <person name="Castelle C.J."/>
            <person name="Probst A.J."/>
            <person name="Thomas B.C."/>
            <person name="Singh A."/>
            <person name="Wilkins M.J."/>
            <person name="Karaoz U."/>
            <person name="Brodie E.L."/>
            <person name="Williams K.H."/>
            <person name="Hubbard S.S."/>
            <person name="Banfield J.F."/>
        </authorList>
    </citation>
    <scope>NUCLEOTIDE SEQUENCE [LARGE SCALE GENOMIC DNA]</scope>
</reference>
<dbReference type="Proteomes" id="UP000176997">
    <property type="component" value="Unassembled WGS sequence"/>
</dbReference>
<comment type="caution">
    <text evidence="2">The sequence shown here is derived from an EMBL/GenBank/DDBJ whole genome shotgun (WGS) entry which is preliminary data.</text>
</comment>
<sequence length="102" mass="11232">MIKSPFISAIFATTYIVAIASFLYYVPKRMVEEVDSVLVPIMMLSLFVLSAAVMGFLFLAKPLELYLAGERVKAFQFFGKTVAVFAAITLVIVLALVFVGKN</sequence>
<evidence type="ECO:0000313" key="3">
    <source>
        <dbReference type="Proteomes" id="UP000176997"/>
    </source>
</evidence>
<dbReference type="EMBL" id="MHUS01000006">
    <property type="protein sequence ID" value="OHA81941.1"/>
    <property type="molecule type" value="Genomic_DNA"/>
</dbReference>